<keyword evidence="2" id="KW-0436">Ligase</keyword>
<organism evidence="2 3">
    <name type="scientific">Smittium culicis</name>
    <dbReference type="NCBI Taxonomy" id="133412"/>
    <lineage>
        <taxon>Eukaryota</taxon>
        <taxon>Fungi</taxon>
        <taxon>Fungi incertae sedis</taxon>
        <taxon>Zoopagomycota</taxon>
        <taxon>Kickxellomycotina</taxon>
        <taxon>Harpellomycetes</taxon>
        <taxon>Harpellales</taxon>
        <taxon>Legeriomycetaceae</taxon>
        <taxon>Smittium</taxon>
    </lineage>
</organism>
<dbReference type="SUPFAM" id="SSF52317">
    <property type="entry name" value="Class I glutamine amidotransferase-like"/>
    <property type="match status" value="1"/>
</dbReference>
<dbReference type="InterPro" id="IPR029062">
    <property type="entry name" value="Class_I_gatase-like"/>
</dbReference>
<feature type="domain" description="Biotin-protein ligase N-terminal" evidence="1">
    <location>
        <begin position="6"/>
        <end position="306"/>
    </location>
</feature>
<dbReference type="GO" id="GO:0005737">
    <property type="term" value="C:cytoplasm"/>
    <property type="evidence" value="ECO:0007669"/>
    <property type="project" value="TreeGrafter"/>
</dbReference>
<protein>
    <submittedName>
        <fullName evidence="2">Biotin-protein ligase</fullName>
    </submittedName>
</protein>
<reference evidence="2 3" key="1">
    <citation type="submission" date="2017-01" db="EMBL/GenBank/DDBJ databases">
        <authorList>
            <person name="Mah S.A."/>
            <person name="Swanson W.J."/>
            <person name="Moy G.W."/>
            <person name="Vacquier V.D."/>
        </authorList>
    </citation>
    <scope>NUCLEOTIDE SEQUENCE [LARGE SCALE GENOMIC DNA]</scope>
    <source>
        <strain evidence="2 3">GSMNP</strain>
    </source>
</reference>
<dbReference type="PANTHER" id="PTHR12835:SF5">
    <property type="entry name" value="BIOTIN--PROTEIN LIGASE"/>
    <property type="match status" value="1"/>
</dbReference>
<dbReference type="STRING" id="133412.A0A1R1X6F6"/>
<dbReference type="Pfam" id="PF09825">
    <property type="entry name" value="BPL_N"/>
    <property type="match status" value="1"/>
</dbReference>
<dbReference type="Proteomes" id="UP000187283">
    <property type="component" value="Unassembled WGS sequence"/>
</dbReference>
<evidence type="ECO:0000313" key="2">
    <source>
        <dbReference type="EMBL" id="OMJ10216.1"/>
    </source>
</evidence>
<gene>
    <name evidence="2" type="ORF">AYI70_g10463</name>
</gene>
<evidence type="ECO:0000313" key="3">
    <source>
        <dbReference type="Proteomes" id="UP000187283"/>
    </source>
</evidence>
<dbReference type="OrthoDB" id="10250105at2759"/>
<dbReference type="AlphaFoldDB" id="A0A1R1X6F6"/>
<evidence type="ECO:0000259" key="1">
    <source>
        <dbReference type="Pfam" id="PF09825"/>
    </source>
</evidence>
<accession>A0A1R1X6F6</accession>
<comment type="caution">
    <text evidence="2">The sequence shown here is derived from an EMBL/GenBank/DDBJ whole genome shotgun (WGS) entry which is preliminary data.</text>
</comment>
<sequence length="438" mass="49604">MYKNKDVLVYSGEGVSMICLMQAINTFREILDNTYTIITVESYHLESEAWESTTALLVIPGGRDLFYNRDLKGEASFKIQNYVKKGGKYLGFCGGGYFGCSKIVFEPNSSIQIIGDRPLCFFPDMCKGAAFPGFKYDSDLSSRAVKISIEKESFKQKKKSEWISDSDSDPPYVYYNGGGYFANADLYSNRLLYELDIDSSNVSESQVSYTNILSRYCSDVSDPENRSESIEGAAAVIACHYGMGVAVLTGVHIEFSSDAFYPTGLESLPKSDIDRLKSSEKARIRYMISIFHYLGLDVNIEVVDQSSTLPKKPISPTFIIPIKEDEEYEVGQLISKLNQNANNHLIHDTFNTIDYRHINSNSIVSSNDKIEELIYSAADNKISKLYILNNEFLPAFKPYFSFDIIRFKSYMLRTNANFFGNWLMYSEVTNSSQTFLKR</sequence>
<dbReference type="EMBL" id="LSSN01005100">
    <property type="protein sequence ID" value="OMJ10216.1"/>
    <property type="molecule type" value="Genomic_DNA"/>
</dbReference>
<dbReference type="GO" id="GO:0004077">
    <property type="term" value="F:biotin--[biotin carboxyl-carrier protein] ligase activity"/>
    <property type="evidence" value="ECO:0007669"/>
    <property type="project" value="TreeGrafter"/>
</dbReference>
<dbReference type="PANTHER" id="PTHR12835">
    <property type="entry name" value="BIOTIN PROTEIN LIGASE"/>
    <property type="match status" value="1"/>
</dbReference>
<keyword evidence="3" id="KW-1185">Reference proteome</keyword>
<dbReference type="InterPro" id="IPR019197">
    <property type="entry name" value="Biotin-prot_ligase_N"/>
</dbReference>
<proteinExistence type="predicted"/>
<name>A0A1R1X6F6_9FUNG</name>